<dbReference type="GO" id="GO:0003677">
    <property type="term" value="F:DNA binding"/>
    <property type="evidence" value="ECO:0007669"/>
    <property type="project" value="UniProtKB-KW"/>
</dbReference>
<dbReference type="GO" id="GO:0006352">
    <property type="term" value="P:DNA-templated transcription initiation"/>
    <property type="evidence" value="ECO:0007669"/>
    <property type="project" value="InterPro"/>
</dbReference>
<keyword evidence="5" id="KW-0804">Transcription</keyword>
<proteinExistence type="inferred from homology"/>
<sequence length="431" mass="44655">MAIYVDDRELVAAHRAGEKDAFDELVREPRMSLHSHARRKLNCDAGAEDAVQETFVRAYRALPNFNGQYRLGPWLHRIMSNVCIDEANRRNRDGDKTNRLASQPATRTNSPGIEEQLGLQLDDTRLRSALEDLPASHREALVLRFVDDLDYGQVAEASGVSEQNARARVSRARSAMRAAMKGVAALPALLLGLMKRGEKAAAAATAGSTATTATVTASSVSSASAVLPTLTEATVAAAHVAPSAIPIVAKAAVGLGLAAAVFTPTSDSAVHLAAEALVSPPVIAESDAEIDSVSSSGSNDQGVVIASQSSADAEGSDGETGTGAEATLETMSPSETQSAVIAGPSSSEEIVVERPSAVLVTGVEGSIAAVDFEAHMSAEGQYDLAGDARFAVGGMVFAGSIDAVSRIQIGDTADSAGRKRFEALIATSDQS</sequence>
<dbReference type="SUPFAM" id="SSF88659">
    <property type="entry name" value="Sigma3 and sigma4 domains of RNA polymerase sigma factors"/>
    <property type="match status" value="1"/>
</dbReference>
<evidence type="ECO:0000313" key="9">
    <source>
        <dbReference type="EMBL" id="SVB41311.1"/>
    </source>
</evidence>
<reference evidence="9" key="1">
    <citation type="submission" date="2018-05" db="EMBL/GenBank/DDBJ databases">
        <authorList>
            <person name="Lanie J.A."/>
            <person name="Ng W.-L."/>
            <person name="Kazmierczak K.M."/>
            <person name="Andrzejewski T.M."/>
            <person name="Davidsen T.M."/>
            <person name="Wayne K.J."/>
            <person name="Tettelin H."/>
            <person name="Glass J.I."/>
            <person name="Rusch D."/>
            <person name="Podicherti R."/>
            <person name="Tsui H.-C.T."/>
            <person name="Winkler M.E."/>
        </authorList>
    </citation>
    <scope>NUCLEOTIDE SEQUENCE</scope>
</reference>
<protein>
    <recommendedName>
        <fullName evidence="10">RNA polymerase sigma-70 region 2 domain-containing protein</fullName>
    </recommendedName>
</protein>
<dbReference type="InterPro" id="IPR013325">
    <property type="entry name" value="RNA_pol_sigma_r2"/>
</dbReference>
<feature type="domain" description="RNA polymerase sigma factor 70 region 4 type 2" evidence="8">
    <location>
        <begin position="125"/>
        <end position="176"/>
    </location>
</feature>
<feature type="compositionally biased region" description="Polar residues" evidence="6">
    <location>
        <begin position="99"/>
        <end position="111"/>
    </location>
</feature>
<dbReference type="Gene3D" id="1.10.1740.10">
    <property type="match status" value="1"/>
</dbReference>
<dbReference type="CDD" id="cd06171">
    <property type="entry name" value="Sigma70_r4"/>
    <property type="match status" value="1"/>
</dbReference>
<feature type="region of interest" description="Disordered" evidence="6">
    <location>
        <begin position="90"/>
        <end position="115"/>
    </location>
</feature>
<dbReference type="InterPro" id="IPR036388">
    <property type="entry name" value="WH-like_DNA-bd_sf"/>
</dbReference>
<dbReference type="GO" id="GO:0016987">
    <property type="term" value="F:sigma factor activity"/>
    <property type="evidence" value="ECO:0007669"/>
    <property type="project" value="UniProtKB-KW"/>
</dbReference>
<name>A0A382DUA2_9ZZZZ</name>
<dbReference type="PANTHER" id="PTHR43133:SF8">
    <property type="entry name" value="RNA POLYMERASE SIGMA FACTOR HI_1459-RELATED"/>
    <property type="match status" value="1"/>
</dbReference>
<feature type="non-terminal residue" evidence="9">
    <location>
        <position position="431"/>
    </location>
</feature>
<feature type="region of interest" description="Disordered" evidence="6">
    <location>
        <begin position="307"/>
        <end position="346"/>
    </location>
</feature>
<dbReference type="Pfam" id="PF04542">
    <property type="entry name" value="Sigma70_r2"/>
    <property type="match status" value="1"/>
</dbReference>
<dbReference type="InterPro" id="IPR013249">
    <property type="entry name" value="RNA_pol_sigma70_r4_t2"/>
</dbReference>
<dbReference type="NCBIfam" id="TIGR02937">
    <property type="entry name" value="sigma70-ECF"/>
    <property type="match status" value="1"/>
</dbReference>
<evidence type="ECO:0000256" key="1">
    <source>
        <dbReference type="ARBA" id="ARBA00010641"/>
    </source>
</evidence>
<dbReference type="SUPFAM" id="SSF88946">
    <property type="entry name" value="Sigma2 domain of RNA polymerase sigma factors"/>
    <property type="match status" value="1"/>
</dbReference>
<dbReference type="InterPro" id="IPR013324">
    <property type="entry name" value="RNA_pol_sigma_r3/r4-like"/>
</dbReference>
<feature type="domain" description="RNA polymerase sigma-70 region 2" evidence="7">
    <location>
        <begin position="32"/>
        <end position="92"/>
    </location>
</feature>
<dbReference type="AlphaFoldDB" id="A0A382DUA2"/>
<evidence type="ECO:0000256" key="2">
    <source>
        <dbReference type="ARBA" id="ARBA00023015"/>
    </source>
</evidence>
<accession>A0A382DUA2</accession>
<keyword evidence="3" id="KW-0731">Sigma factor</keyword>
<comment type="similarity">
    <text evidence="1">Belongs to the sigma-70 factor family. ECF subfamily.</text>
</comment>
<evidence type="ECO:0000259" key="7">
    <source>
        <dbReference type="Pfam" id="PF04542"/>
    </source>
</evidence>
<evidence type="ECO:0008006" key="10">
    <source>
        <dbReference type="Google" id="ProtNLM"/>
    </source>
</evidence>
<keyword evidence="2" id="KW-0805">Transcription regulation</keyword>
<organism evidence="9">
    <name type="scientific">marine metagenome</name>
    <dbReference type="NCBI Taxonomy" id="408172"/>
    <lineage>
        <taxon>unclassified sequences</taxon>
        <taxon>metagenomes</taxon>
        <taxon>ecological metagenomes</taxon>
    </lineage>
</organism>
<dbReference type="InterPro" id="IPR014284">
    <property type="entry name" value="RNA_pol_sigma-70_dom"/>
</dbReference>
<keyword evidence="4" id="KW-0238">DNA-binding</keyword>
<dbReference type="Pfam" id="PF08281">
    <property type="entry name" value="Sigma70_r4_2"/>
    <property type="match status" value="1"/>
</dbReference>
<evidence type="ECO:0000259" key="8">
    <source>
        <dbReference type="Pfam" id="PF08281"/>
    </source>
</evidence>
<evidence type="ECO:0000256" key="4">
    <source>
        <dbReference type="ARBA" id="ARBA00023125"/>
    </source>
</evidence>
<dbReference type="EMBL" id="UINC01040856">
    <property type="protein sequence ID" value="SVB41311.1"/>
    <property type="molecule type" value="Genomic_DNA"/>
</dbReference>
<dbReference type="InterPro" id="IPR039425">
    <property type="entry name" value="RNA_pol_sigma-70-like"/>
</dbReference>
<dbReference type="InterPro" id="IPR007627">
    <property type="entry name" value="RNA_pol_sigma70_r2"/>
</dbReference>
<dbReference type="PANTHER" id="PTHR43133">
    <property type="entry name" value="RNA POLYMERASE ECF-TYPE SIGMA FACTO"/>
    <property type="match status" value="1"/>
</dbReference>
<feature type="compositionally biased region" description="Polar residues" evidence="6">
    <location>
        <begin position="331"/>
        <end position="346"/>
    </location>
</feature>
<evidence type="ECO:0000256" key="6">
    <source>
        <dbReference type="SAM" id="MobiDB-lite"/>
    </source>
</evidence>
<evidence type="ECO:0000256" key="5">
    <source>
        <dbReference type="ARBA" id="ARBA00023163"/>
    </source>
</evidence>
<dbReference type="Gene3D" id="1.10.10.10">
    <property type="entry name" value="Winged helix-like DNA-binding domain superfamily/Winged helix DNA-binding domain"/>
    <property type="match status" value="1"/>
</dbReference>
<gene>
    <name evidence="9" type="ORF">METZ01_LOCUS194165</name>
</gene>
<evidence type="ECO:0000256" key="3">
    <source>
        <dbReference type="ARBA" id="ARBA00023082"/>
    </source>
</evidence>